<dbReference type="SUPFAM" id="SSF51261">
    <property type="entry name" value="Duplicated hybrid motif"/>
    <property type="match status" value="1"/>
</dbReference>
<dbReference type="InterPro" id="IPR011055">
    <property type="entry name" value="Dup_hybrid_motif"/>
</dbReference>
<dbReference type="Pfam" id="PF01551">
    <property type="entry name" value="Peptidase_M23"/>
    <property type="match status" value="1"/>
</dbReference>
<protein>
    <submittedName>
        <fullName evidence="8">M23 family metallopeptidase</fullName>
    </submittedName>
</protein>
<dbReference type="Proteomes" id="UP001156141">
    <property type="component" value="Unassembled WGS sequence"/>
</dbReference>
<comment type="caution">
    <text evidence="8">The sequence shown here is derived from an EMBL/GenBank/DDBJ whole genome shotgun (WGS) entry which is preliminary data.</text>
</comment>
<feature type="non-terminal residue" evidence="8">
    <location>
        <position position="1"/>
    </location>
</feature>
<sequence>DGSTDYYDENGRSSKQFLLRNPVPNGVFRSPFGMRRHPILCYSRMHTGVDWSAPRGTPIIAAGNGVVERAGWTNGYGNQTVLRHSNGYESSYSHQ</sequence>
<dbReference type="InterPro" id="IPR050570">
    <property type="entry name" value="Cell_wall_metabolism_enzyme"/>
</dbReference>
<evidence type="ECO:0000313" key="9">
    <source>
        <dbReference type="Proteomes" id="UP001156141"/>
    </source>
</evidence>
<dbReference type="PANTHER" id="PTHR21666:SF288">
    <property type="entry name" value="CELL DIVISION PROTEIN YTFB"/>
    <property type="match status" value="1"/>
</dbReference>
<dbReference type="Gene3D" id="2.70.70.10">
    <property type="entry name" value="Glucose Permease (Domain IIA)"/>
    <property type="match status" value="1"/>
</dbReference>
<evidence type="ECO:0000256" key="2">
    <source>
        <dbReference type="ARBA" id="ARBA00022670"/>
    </source>
</evidence>
<evidence type="ECO:0000256" key="6">
    <source>
        <dbReference type="ARBA" id="ARBA00023049"/>
    </source>
</evidence>
<keyword evidence="4" id="KW-0378">Hydrolase</keyword>
<evidence type="ECO:0000256" key="1">
    <source>
        <dbReference type="ARBA" id="ARBA00001947"/>
    </source>
</evidence>
<evidence type="ECO:0000259" key="7">
    <source>
        <dbReference type="Pfam" id="PF01551"/>
    </source>
</evidence>
<proteinExistence type="predicted"/>
<keyword evidence="2" id="KW-0645">Protease</keyword>
<reference evidence="8" key="1">
    <citation type="submission" date="2022-02" db="EMBL/GenBank/DDBJ databases">
        <title>Aestuariibaculum sp., a marine bacterium isolated from sediment in Guangxi.</title>
        <authorList>
            <person name="Ying J."/>
        </authorList>
    </citation>
    <scope>NUCLEOTIDE SEQUENCE</scope>
    <source>
        <strain evidence="8">L182</strain>
    </source>
</reference>
<dbReference type="PANTHER" id="PTHR21666">
    <property type="entry name" value="PEPTIDASE-RELATED"/>
    <property type="match status" value="1"/>
</dbReference>
<evidence type="ECO:0000256" key="4">
    <source>
        <dbReference type="ARBA" id="ARBA00022801"/>
    </source>
</evidence>
<keyword evidence="5" id="KW-0862">Zinc</keyword>
<comment type="cofactor">
    <cofactor evidence="1">
        <name>Zn(2+)</name>
        <dbReference type="ChEBI" id="CHEBI:29105"/>
    </cofactor>
</comment>
<evidence type="ECO:0000256" key="3">
    <source>
        <dbReference type="ARBA" id="ARBA00022723"/>
    </source>
</evidence>
<keyword evidence="9" id="KW-1185">Reference proteome</keyword>
<name>A0ABS9RMR5_9FLAO</name>
<accession>A0ABS9RMR5</accession>
<keyword evidence="3" id="KW-0479">Metal-binding</keyword>
<gene>
    <name evidence="8" type="ORF">MKW35_16610</name>
</gene>
<dbReference type="InterPro" id="IPR016047">
    <property type="entry name" value="M23ase_b-sheet_dom"/>
</dbReference>
<organism evidence="8 9">
    <name type="scientific">Aestuariibaculum lutulentum</name>
    <dbReference type="NCBI Taxonomy" id="2920935"/>
    <lineage>
        <taxon>Bacteria</taxon>
        <taxon>Pseudomonadati</taxon>
        <taxon>Bacteroidota</taxon>
        <taxon>Flavobacteriia</taxon>
        <taxon>Flavobacteriales</taxon>
        <taxon>Flavobacteriaceae</taxon>
    </lineage>
</organism>
<feature type="non-terminal residue" evidence="8">
    <location>
        <position position="95"/>
    </location>
</feature>
<feature type="domain" description="M23ase beta-sheet core" evidence="7">
    <location>
        <begin position="44"/>
        <end position="94"/>
    </location>
</feature>
<dbReference type="EMBL" id="JAKVQD010000126">
    <property type="protein sequence ID" value="MCH4554243.1"/>
    <property type="molecule type" value="Genomic_DNA"/>
</dbReference>
<dbReference type="CDD" id="cd12797">
    <property type="entry name" value="M23_peptidase"/>
    <property type="match status" value="1"/>
</dbReference>
<keyword evidence="6" id="KW-0482">Metalloprotease</keyword>
<evidence type="ECO:0000256" key="5">
    <source>
        <dbReference type="ARBA" id="ARBA00022833"/>
    </source>
</evidence>
<evidence type="ECO:0000313" key="8">
    <source>
        <dbReference type="EMBL" id="MCH4554243.1"/>
    </source>
</evidence>